<comment type="caution">
    <text evidence="6">The sequence shown here is derived from an EMBL/GenBank/DDBJ whole genome shotgun (WGS) entry which is preliminary data.</text>
</comment>
<evidence type="ECO:0000256" key="3">
    <source>
        <dbReference type="ARBA" id="ARBA00023242"/>
    </source>
</evidence>
<dbReference type="AlphaFoldDB" id="A0A8J6AZE7"/>
<dbReference type="GO" id="GO:0005634">
    <property type="term" value="C:nucleus"/>
    <property type="evidence" value="ECO:0007669"/>
    <property type="project" value="TreeGrafter"/>
</dbReference>
<dbReference type="InterPro" id="IPR006447">
    <property type="entry name" value="Myb_dom_plants"/>
</dbReference>
<dbReference type="GO" id="GO:0003700">
    <property type="term" value="F:DNA-binding transcription factor activity"/>
    <property type="evidence" value="ECO:0007669"/>
    <property type="project" value="InterPro"/>
</dbReference>
<dbReference type="OrthoDB" id="551907at2759"/>
<feature type="domain" description="HTH myb-type" evidence="5">
    <location>
        <begin position="68"/>
        <end position="124"/>
    </location>
</feature>
<dbReference type="Proteomes" id="UP000717585">
    <property type="component" value="Unassembled WGS sequence"/>
</dbReference>
<dbReference type="PROSITE" id="PS51294">
    <property type="entry name" value="HTH_MYB"/>
    <property type="match status" value="1"/>
</dbReference>
<keyword evidence="1" id="KW-0805">Transcription regulation</keyword>
<dbReference type="Gene3D" id="1.10.10.60">
    <property type="entry name" value="Homeodomain-like"/>
    <property type="match status" value="1"/>
</dbReference>
<reference evidence="6" key="1">
    <citation type="submission" date="2021-05" db="EMBL/GenBank/DDBJ databases">
        <title>A free-living protist that lacks canonical eukaryotic 1 DNA replication and segregation systems.</title>
        <authorList>
            <person name="Salas-Leiva D.E."/>
            <person name="Tromer E.C."/>
            <person name="Curtis B.A."/>
            <person name="Jerlstrom-Hultqvist J."/>
            <person name="Kolisko M."/>
            <person name="Yi Z."/>
            <person name="Salas-Leiva J.S."/>
            <person name="Gallot-Lavallee L."/>
            <person name="Kops G.J.P.L."/>
            <person name="Archibald J.M."/>
            <person name="Simpson A.G.B."/>
            <person name="Roger A.J."/>
        </authorList>
    </citation>
    <scope>NUCLEOTIDE SEQUENCE</scope>
    <source>
        <strain evidence="6">BICM</strain>
    </source>
</reference>
<dbReference type="SUPFAM" id="SSF46689">
    <property type="entry name" value="Homeodomain-like"/>
    <property type="match status" value="1"/>
</dbReference>
<dbReference type="InterPro" id="IPR017930">
    <property type="entry name" value="Myb_dom"/>
</dbReference>
<keyword evidence="7" id="KW-1185">Reference proteome</keyword>
<dbReference type="InterPro" id="IPR009057">
    <property type="entry name" value="Homeodomain-like_sf"/>
</dbReference>
<dbReference type="NCBIfam" id="TIGR01557">
    <property type="entry name" value="myb_SHAQKYF"/>
    <property type="match status" value="1"/>
</dbReference>
<dbReference type="GO" id="GO:0003677">
    <property type="term" value="F:DNA binding"/>
    <property type="evidence" value="ECO:0007669"/>
    <property type="project" value="UniProtKB-KW"/>
</dbReference>
<dbReference type="PANTHER" id="PTHR31442:SF29">
    <property type="entry name" value="HOMEODOMAIN-LIKE SUPERFAMILY PROTEIN"/>
    <property type="match status" value="1"/>
</dbReference>
<keyword evidence="2" id="KW-0804">Transcription</keyword>
<dbReference type="InterPro" id="IPR001005">
    <property type="entry name" value="SANT/Myb"/>
</dbReference>
<sequence>MSDDTPALSATVAVIPQNQMAALACAPALATSSPANSFIANHSSPVSMASSLSDNTAMAVAMTTAMYKRRVTWTPELEERFSRVVIKHGVKSATPRLILNEMAVEGLTRENVASHLQKFRKRVIKAFGITRAELQDTHGARFLQAGGHVAAAPSKAPKDTAKPTPSMPSYPVMARRALIQQKVPELNFVRLPKPCVTDPDLPHNLPLFLL</sequence>
<feature type="region of interest" description="Disordered" evidence="4">
    <location>
        <begin position="148"/>
        <end position="167"/>
    </location>
</feature>
<evidence type="ECO:0000313" key="6">
    <source>
        <dbReference type="EMBL" id="KAG9389654.1"/>
    </source>
</evidence>
<organism evidence="6 7">
    <name type="scientific">Carpediemonas membranifera</name>
    <dbReference type="NCBI Taxonomy" id="201153"/>
    <lineage>
        <taxon>Eukaryota</taxon>
        <taxon>Metamonada</taxon>
        <taxon>Carpediemonas-like organisms</taxon>
        <taxon>Carpediemonas</taxon>
    </lineage>
</organism>
<evidence type="ECO:0000256" key="4">
    <source>
        <dbReference type="SAM" id="MobiDB-lite"/>
    </source>
</evidence>
<keyword evidence="6" id="KW-0238">DNA-binding</keyword>
<evidence type="ECO:0000256" key="1">
    <source>
        <dbReference type="ARBA" id="ARBA00023015"/>
    </source>
</evidence>
<protein>
    <submittedName>
        <fullName evidence="6">Myb-like DNA-binding domain</fullName>
    </submittedName>
</protein>
<keyword evidence="3" id="KW-0539">Nucleus</keyword>
<evidence type="ECO:0000256" key="2">
    <source>
        <dbReference type="ARBA" id="ARBA00023163"/>
    </source>
</evidence>
<dbReference type="PANTHER" id="PTHR31442">
    <property type="entry name" value="HOMEODOMAIN-LIKE SUPERFAMILY PROTEIN-RELATED"/>
    <property type="match status" value="1"/>
</dbReference>
<evidence type="ECO:0000313" key="7">
    <source>
        <dbReference type="Proteomes" id="UP000717585"/>
    </source>
</evidence>
<gene>
    <name evidence="6" type="ORF">J8273_8953</name>
</gene>
<dbReference type="InterPro" id="IPR044841">
    <property type="entry name" value="LUX/BOA-like"/>
</dbReference>
<accession>A0A8J6AZE7</accession>
<dbReference type="FunFam" id="1.10.10.60:FF:000007">
    <property type="entry name" value="Two-component response regulator"/>
    <property type="match status" value="1"/>
</dbReference>
<name>A0A8J6AZE7_9EUKA</name>
<dbReference type="Pfam" id="PF00249">
    <property type="entry name" value="Myb_DNA-binding"/>
    <property type="match status" value="1"/>
</dbReference>
<proteinExistence type="predicted"/>
<dbReference type="EMBL" id="JAHDYR010000069">
    <property type="protein sequence ID" value="KAG9389654.1"/>
    <property type="molecule type" value="Genomic_DNA"/>
</dbReference>
<evidence type="ECO:0000259" key="5">
    <source>
        <dbReference type="PROSITE" id="PS51294"/>
    </source>
</evidence>